<proteinExistence type="predicted"/>
<keyword evidence="1" id="KW-0812">Transmembrane</keyword>
<reference evidence="2" key="1">
    <citation type="journal article" date="2020" name="Ecol. Evol.">
        <title>Genome structure and content of the rice root-knot nematode (Meloidogyne graminicola).</title>
        <authorList>
            <person name="Phan N.T."/>
            <person name="Danchin E.G.J."/>
            <person name="Klopp C."/>
            <person name="Perfus-Barbeoch L."/>
            <person name="Kozlowski D.K."/>
            <person name="Koutsovoulos G.D."/>
            <person name="Lopez-Roques C."/>
            <person name="Bouchez O."/>
            <person name="Zahm M."/>
            <person name="Besnard G."/>
            <person name="Bellafiore S."/>
        </authorList>
    </citation>
    <scope>NUCLEOTIDE SEQUENCE</scope>
    <source>
        <strain evidence="2">VN-18</strain>
    </source>
</reference>
<evidence type="ECO:0000313" key="3">
    <source>
        <dbReference type="Proteomes" id="UP000605970"/>
    </source>
</evidence>
<evidence type="ECO:0000256" key="1">
    <source>
        <dbReference type="SAM" id="Phobius"/>
    </source>
</evidence>
<evidence type="ECO:0000313" key="2">
    <source>
        <dbReference type="EMBL" id="KAF7638728.1"/>
    </source>
</evidence>
<keyword evidence="1" id="KW-0472">Membrane</keyword>
<dbReference type="Proteomes" id="UP000605970">
    <property type="component" value="Unassembled WGS sequence"/>
</dbReference>
<accession>A0A8S9ZZM2</accession>
<dbReference type="AlphaFoldDB" id="A0A8S9ZZM2"/>
<keyword evidence="3" id="KW-1185">Reference proteome</keyword>
<comment type="caution">
    <text evidence="2">The sequence shown here is derived from an EMBL/GenBank/DDBJ whole genome shotgun (WGS) entry which is preliminary data.</text>
</comment>
<organism evidence="2 3">
    <name type="scientific">Meloidogyne graminicola</name>
    <dbReference type="NCBI Taxonomy" id="189291"/>
    <lineage>
        <taxon>Eukaryota</taxon>
        <taxon>Metazoa</taxon>
        <taxon>Ecdysozoa</taxon>
        <taxon>Nematoda</taxon>
        <taxon>Chromadorea</taxon>
        <taxon>Rhabditida</taxon>
        <taxon>Tylenchina</taxon>
        <taxon>Tylenchomorpha</taxon>
        <taxon>Tylenchoidea</taxon>
        <taxon>Meloidogynidae</taxon>
        <taxon>Meloidogyninae</taxon>
        <taxon>Meloidogyne</taxon>
    </lineage>
</organism>
<dbReference type="EMBL" id="JABEBT010000010">
    <property type="protein sequence ID" value="KAF7638728.1"/>
    <property type="molecule type" value="Genomic_DNA"/>
</dbReference>
<name>A0A8S9ZZM2_9BILA</name>
<feature type="transmembrane region" description="Helical" evidence="1">
    <location>
        <begin position="105"/>
        <end position="128"/>
    </location>
</feature>
<protein>
    <submittedName>
        <fullName evidence="2">Uncharacterized protein</fullName>
    </submittedName>
</protein>
<gene>
    <name evidence="2" type="ORF">Mgra_00001810</name>
</gene>
<keyword evidence="1" id="KW-1133">Transmembrane helix</keyword>
<sequence>MNSNKNNNNVYSSSFSSPSLNINLNNFSVSSLTEEKNKNLLKNTKNNNKFWKMIKKSKKKEFNKSPVYTISPANRSISTFDLQLKKPEPTIFVYSQRKIKKRYIWIRRGILTGSLILLLFGLFFIIIWEIQQQQQQQNNNNIINSTEINK</sequence>